<sequence length="92" mass="10018">MAYGVAMKNSYRHLTAEERAAIMIENTKDTSTTRSSINADVIEITNETSQRERTNQTAEMTVAGVNRDVSSDGDSSGALANNFDTKIPLLYG</sequence>
<accession>A0A5E4WWH2</accession>
<evidence type="ECO:0000313" key="2">
    <source>
        <dbReference type="Proteomes" id="UP000396788"/>
    </source>
</evidence>
<dbReference type="AlphaFoldDB" id="A0A5E4WWH2"/>
<organism evidence="1 2">
    <name type="scientific">Pandoraea cepalis</name>
    <dbReference type="NCBI Taxonomy" id="2508294"/>
    <lineage>
        <taxon>Bacteria</taxon>
        <taxon>Pseudomonadati</taxon>
        <taxon>Pseudomonadota</taxon>
        <taxon>Betaproteobacteria</taxon>
        <taxon>Burkholderiales</taxon>
        <taxon>Burkholderiaceae</taxon>
        <taxon>Pandoraea</taxon>
    </lineage>
</organism>
<proteinExistence type="predicted"/>
<dbReference type="Proteomes" id="UP000396788">
    <property type="component" value="Unassembled WGS sequence"/>
</dbReference>
<reference evidence="1 2" key="1">
    <citation type="submission" date="2019-08" db="EMBL/GenBank/DDBJ databases">
        <authorList>
            <person name="Peeters C."/>
        </authorList>
    </citation>
    <scope>NUCLEOTIDE SEQUENCE [LARGE SCALE GENOMIC DNA]</scope>
    <source>
        <strain evidence="1 2">LMG 31107</strain>
    </source>
</reference>
<dbReference type="EMBL" id="CABPRY010000008">
    <property type="protein sequence ID" value="VVE27325.1"/>
    <property type="molecule type" value="Genomic_DNA"/>
</dbReference>
<name>A0A5E4WWH2_9BURK</name>
<gene>
    <name evidence="1" type="ORF">PCE31107_03471</name>
</gene>
<evidence type="ECO:0000313" key="1">
    <source>
        <dbReference type="EMBL" id="VVE27325.1"/>
    </source>
</evidence>
<protein>
    <submittedName>
        <fullName evidence="1">Hemagglutinin-related protein</fullName>
    </submittedName>
</protein>